<reference evidence="1 2" key="1">
    <citation type="journal article" date="2019" name="Sci. Rep.">
        <title>A high-quality genome of Eragrostis curvula grass provides insights into Poaceae evolution and supports new strategies to enhance forage quality.</title>
        <authorList>
            <person name="Carballo J."/>
            <person name="Santos B.A.C.M."/>
            <person name="Zappacosta D."/>
            <person name="Garbus I."/>
            <person name="Selva J.P."/>
            <person name="Gallo C.A."/>
            <person name="Diaz A."/>
            <person name="Albertini E."/>
            <person name="Caccamo M."/>
            <person name="Echenique V."/>
        </authorList>
    </citation>
    <scope>NUCLEOTIDE SEQUENCE [LARGE SCALE GENOMIC DNA]</scope>
    <source>
        <strain evidence="2">cv. Victoria</strain>
        <tissue evidence="1">Leaf</tissue>
    </source>
</reference>
<dbReference type="AlphaFoldDB" id="A0A5J9T2H4"/>
<dbReference type="GO" id="GO:0047372">
    <property type="term" value="F:monoacylglycerol lipase activity"/>
    <property type="evidence" value="ECO:0007669"/>
    <property type="project" value="TreeGrafter"/>
</dbReference>
<gene>
    <name evidence="1" type="ORF">EJB05_48676</name>
</gene>
<sequence length="69" mass="7689">MLPPPLNATILAFFKEKLHEINHANTRIANYFNVIVGTNICGLVTTMLTTANKKGNPHFAAKDITNFYL</sequence>
<dbReference type="Proteomes" id="UP000324897">
    <property type="component" value="Unassembled WGS sequence"/>
</dbReference>
<dbReference type="Gene3D" id="3.40.1090.10">
    <property type="entry name" value="Cytosolic phospholipase A2 catalytic domain"/>
    <property type="match status" value="1"/>
</dbReference>
<name>A0A5J9T2H4_9POAL</name>
<dbReference type="OrthoDB" id="1658288at2759"/>
<dbReference type="Gramene" id="TVU05510">
    <property type="protein sequence ID" value="TVU05510"/>
    <property type="gene ID" value="EJB05_48676"/>
</dbReference>
<accession>A0A5J9T2H4</accession>
<evidence type="ECO:0000313" key="1">
    <source>
        <dbReference type="EMBL" id="TVU05510.1"/>
    </source>
</evidence>
<evidence type="ECO:0000313" key="2">
    <source>
        <dbReference type="Proteomes" id="UP000324897"/>
    </source>
</evidence>
<protein>
    <submittedName>
        <fullName evidence="1">Uncharacterized protein</fullName>
    </submittedName>
</protein>
<proteinExistence type="predicted"/>
<feature type="non-terminal residue" evidence="1">
    <location>
        <position position="1"/>
    </location>
</feature>
<dbReference type="GO" id="GO:0004620">
    <property type="term" value="F:phospholipase activity"/>
    <property type="evidence" value="ECO:0007669"/>
    <property type="project" value="TreeGrafter"/>
</dbReference>
<dbReference type="PANTHER" id="PTHR32176:SF103">
    <property type="entry name" value="OS08G0376550 PROTEIN"/>
    <property type="match status" value="1"/>
</dbReference>
<organism evidence="1 2">
    <name type="scientific">Eragrostis curvula</name>
    <name type="common">weeping love grass</name>
    <dbReference type="NCBI Taxonomy" id="38414"/>
    <lineage>
        <taxon>Eukaryota</taxon>
        <taxon>Viridiplantae</taxon>
        <taxon>Streptophyta</taxon>
        <taxon>Embryophyta</taxon>
        <taxon>Tracheophyta</taxon>
        <taxon>Spermatophyta</taxon>
        <taxon>Magnoliopsida</taxon>
        <taxon>Liliopsida</taxon>
        <taxon>Poales</taxon>
        <taxon>Poaceae</taxon>
        <taxon>PACMAD clade</taxon>
        <taxon>Chloridoideae</taxon>
        <taxon>Eragrostideae</taxon>
        <taxon>Eragrostidinae</taxon>
        <taxon>Eragrostis</taxon>
    </lineage>
</organism>
<dbReference type="PANTHER" id="PTHR32176">
    <property type="entry name" value="XYLOSE ISOMERASE"/>
    <property type="match status" value="1"/>
</dbReference>
<keyword evidence="2" id="KW-1185">Reference proteome</keyword>
<comment type="caution">
    <text evidence="1">The sequence shown here is derived from an EMBL/GenBank/DDBJ whole genome shotgun (WGS) entry which is preliminary data.</text>
</comment>
<dbReference type="EMBL" id="RWGY01000051">
    <property type="protein sequence ID" value="TVU05510.1"/>
    <property type="molecule type" value="Genomic_DNA"/>
</dbReference>